<keyword evidence="4" id="KW-1185">Reference proteome</keyword>
<organism evidence="3 4">
    <name type="scientific">Perca fluviatilis</name>
    <name type="common">European perch</name>
    <dbReference type="NCBI Taxonomy" id="8168"/>
    <lineage>
        <taxon>Eukaryota</taxon>
        <taxon>Metazoa</taxon>
        <taxon>Chordata</taxon>
        <taxon>Craniata</taxon>
        <taxon>Vertebrata</taxon>
        <taxon>Euteleostomi</taxon>
        <taxon>Actinopterygii</taxon>
        <taxon>Neopterygii</taxon>
        <taxon>Teleostei</taxon>
        <taxon>Neoteleostei</taxon>
        <taxon>Acanthomorphata</taxon>
        <taxon>Eupercaria</taxon>
        <taxon>Perciformes</taxon>
        <taxon>Percoidei</taxon>
        <taxon>Percidae</taxon>
        <taxon>Percinae</taxon>
        <taxon>Perca</taxon>
    </lineage>
</organism>
<evidence type="ECO:0000256" key="2">
    <source>
        <dbReference type="SAM" id="Phobius"/>
    </source>
</evidence>
<keyword evidence="1" id="KW-0175">Coiled coil</keyword>
<evidence type="ECO:0000313" key="3">
    <source>
        <dbReference type="EMBL" id="KAF1395018.1"/>
    </source>
</evidence>
<keyword evidence="2" id="KW-0812">Transmembrane</keyword>
<dbReference type="Gene3D" id="1.20.5.400">
    <property type="match status" value="1"/>
</dbReference>
<feature type="coiled-coil region" evidence="1">
    <location>
        <begin position="100"/>
        <end position="148"/>
    </location>
</feature>
<accession>A0A6A5FM92</accession>
<dbReference type="Proteomes" id="UP000465112">
    <property type="component" value="Chromosome 1"/>
</dbReference>
<protein>
    <submittedName>
        <fullName evidence="3">Uncharacterized protein</fullName>
    </submittedName>
</protein>
<sequence length="180" mass="19896">MDQLTDIYVNEAGPFGYLGKRKSLVKSSESIYENVLIHSLEPNKTAALSGAEVVNKSSCRAAAVGLLCLLVLTGLITVVCLFTKGSSEWKMEMVLLQTSYNNLTQERDQLKTSYNNLTQELNKLHTVIENMTKTINDLQRKLQVQSVQRVGAAMVKALSPANGSLQRQMDIGSEMKTVQK</sequence>
<evidence type="ECO:0000313" key="4">
    <source>
        <dbReference type="Proteomes" id="UP000465112"/>
    </source>
</evidence>
<reference evidence="3 4" key="1">
    <citation type="submission" date="2019-06" db="EMBL/GenBank/DDBJ databases">
        <title>A chromosome-scale genome assembly of the European perch, Perca fluviatilis.</title>
        <authorList>
            <person name="Roques C."/>
            <person name="Zahm M."/>
            <person name="Cabau C."/>
            <person name="Klopp C."/>
            <person name="Bouchez O."/>
            <person name="Donnadieu C."/>
            <person name="Kuhl H."/>
            <person name="Gislard M."/>
            <person name="Guendouz S."/>
            <person name="Journot L."/>
            <person name="Haffray P."/>
            <person name="Bestin A."/>
            <person name="Morvezen R."/>
            <person name="Feron R."/>
            <person name="Wen M."/>
            <person name="Jouanno E."/>
            <person name="Herpin A."/>
            <person name="Schartl M."/>
            <person name="Postlethwait J."/>
            <person name="Schaerlinger B."/>
            <person name="Chardard D."/>
            <person name="Lecocq T."/>
            <person name="Poncet C."/>
            <person name="Jaffrelo L."/>
            <person name="Lampietro C."/>
            <person name="Guiguen Y."/>
        </authorList>
    </citation>
    <scope>NUCLEOTIDE SEQUENCE [LARGE SCALE GENOMIC DNA]</scope>
    <source>
        <tissue evidence="3">Blood</tissue>
    </source>
</reference>
<gene>
    <name evidence="3" type="ORF">PFLUV_G00007180</name>
</gene>
<keyword evidence="2" id="KW-0472">Membrane</keyword>
<dbReference type="EMBL" id="VHII01000001">
    <property type="protein sequence ID" value="KAF1395018.1"/>
    <property type="molecule type" value="Genomic_DNA"/>
</dbReference>
<feature type="transmembrane region" description="Helical" evidence="2">
    <location>
        <begin position="61"/>
        <end position="83"/>
    </location>
</feature>
<comment type="caution">
    <text evidence="3">The sequence shown here is derived from an EMBL/GenBank/DDBJ whole genome shotgun (WGS) entry which is preliminary data.</text>
</comment>
<name>A0A6A5FM92_PERFL</name>
<proteinExistence type="predicted"/>
<evidence type="ECO:0000256" key="1">
    <source>
        <dbReference type="SAM" id="Coils"/>
    </source>
</evidence>
<dbReference type="AlphaFoldDB" id="A0A6A5FM92"/>
<keyword evidence="2" id="KW-1133">Transmembrane helix</keyword>